<dbReference type="SFLD" id="SFLDG01136">
    <property type="entry name" value="C1.6:_Phosphoserine_Phosphatas"/>
    <property type="match status" value="1"/>
</dbReference>
<evidence type="ECO:0000313" key="16">
    <source>
        <dbReference type="Proteomes" id="UP000242501"/>
    </source>
</evidence>
<dbReference type="GO" id="GO:0036424">
    <property type="term" value="F:L-phosphoserine phosphatase activity"/>
    <property type="evidence" value="ECO:0007669"/>
    <property type="project" value="InterPro"/>
</dbReference>
<accession>A0A1G6GKE4</accession>
<comment type="cofactor">
    <cofactor evidence="1">
        <name>Mg(2+)</name>
        <dbReference type="ChEBI" id="CHEBI:18420"/>
    </cofactor>
</comment>
<dbReference type="UniPathway" id="UPA00135">
    <property type="reaction ID" value="UER00198"/>
</dbReference>
<evidence type="ECO:0000256" key="6">
    <source>
        <dbReference type="ARBA" id="ARBA00022605"/>
    </source>
</evidence>
<evidence type="ECO:0000256" key="8">
    <source>
        <dbReference type="ARBA" id="ARBA00022801"/>
    </source>
</evidence>
<keyword evidence="6" id="KW-0028">Amino-acid biosynthesis</keyword>
<keyword evidence="16" id="KW-1185">Reference proteome</keyword>
<organism evidence="15 16">
    <name type="scientific">Acinetobacter boissieri</name>
    <dbReference type="NCBI Taxonomy" id="1219383"/>
    <lineage>
        <taxon>Bacteria</taxon>
        <taxon>Pseudomonadati</taxon>
        <taxon>Pseudomonadota</taxon>
        <taxon>Gammaproteobacteria</taxon>
        <taxon>Moraxellales</taxon>
        <taxon>Moraxellaceae</taxon>
        <taxon>Acinetobacter</taxon>
    </lineage>
</organism>
<comment type="catalytic activity">
    <reaction evidence="13">
        <text>O-phospho-D-serine + H2O = D-serine + phosphate</text>
        <dbReference type="Rhea" id="RHEA:24873"/>
        <dbReference type="ChEBI" id="CHEBI:15377"/>
        <dbReference type="ChEBI" id="CHEBI:35247"/>
        <dbReference type="ChEBI" id="CHEBI:43474"/>
        <dbReference type="ChEBI" id="CHEBI:58680"/>
        <dbReference type="EC" id="3.1.3.3"/>
    </reaction>
</comment>
<dbReference type="SFLD" id="SFLDG01137">
    <property type="entry name" value="C1.6.1:_Phosphoserine_Phosphat"/>
    <property type="match status" value="1"/>
</dbReference>
<dbReference type="Proteomes" id="UP000242501">
    <property type="component" value="Unassembled WGS sequence"/>
</dbReference>
<name>A0A1G6GKE4_9GAMM</name>
<dbReference type="OrthoDB" id="9792539at2"/>
<evidence type="ECO:0000256" key="5">
    <source>
        <dbReference type="ARBA" id="ARBA00015196"/>
    </source>
</evidence>
<dbReference type="PANTHER" id="PTHR43344:SF2">
    <property type="entry name" value="PHOSPHOSERINE PHOSPHATASE"/>
    <property type="match status" value="1"/>
</dbReference>
<feature type="active site" description="Proton donor" evidence="14">
    <location>
        <position position="105"/>
    </location>
</feature>
<dbReference type="STRING" id="1219383.SAMN05421733_101315"/>
<dbReference type="InterPro" id="IPR023214">
    <property type="entry name" value="HAD_sf"/>
</dbReference>
<keyword evidence="10" id="KW-0718">Serine biosynthesis</keyword>
<evidence type="ECO:0000256" key="13">
    <source>
        <dbReference type="ARBA" id="ARBA00048523"/>
    </source>
</evidence>
<sequence length="307" mass="33187">MTNSEYNPRYVVTLLGRKPLSTHVDAVTHMLMQQGLDVTTLTCRTLSEGTPYYVQQLTLVSNESHAIEPLRQACLNLSVQLGIDVTVQDFDAMQVNRKLICFDMDSTLIGQEVIDELAIEAGIGEQVAEITERAMQGELDFQQSFQARVALLKGLDANVLDQIADRLTLNEGAARLIDTLKAKGYHTAIFSGGFIFFANYLKNKLGLHEIHANVLDVADGVVTGNVVGTVVDAQRKAVLLQQLAAQHGLNMAQTIAVGDGANDLPMLSLAGLGVAFHAKPKVREAAQQAISHVGLDGVLYLLGHSDV</sequence>
<dbReference type="GO" id="GO:0000287">
    <property type="term" value="F:magnesium ion binding"/>
    <property type="evidence" value="ECO:0007669"/>
    <property type="project" value="TreeGrafter"/>
</dbReference>
<evidence type="ECO:0000256" key="12">
    <source>
        <dbReference type="ARBA" id="ARBA00048138"/>
    </source>
</evidence>
<dbReference type="NCBIfam" id="TIGR00338">
    <property type="entry name" value="serB"/>
    <property type="match status" value="1"/>
</dbReference>
<proteinExistence type="inferred from homology"/>
<evidence type="ECO:0000256" key="2">
    <source>
        <dbReference type="ARBA" id="ARBA00005135"/>
    </source>
</evidence>
<dbReference type="Pfam" id="PF00702">
    <property type="entry name" value="Hydrolase"/>
    <property type="match status" value="1"/>
</dbReference>
<dbReference type="SFLD" id="SFLDS00003">
    <property type="entry name" value="Haloacid_Dehalogenase"/>
    <property type="match status" value="1"/>
</dbReference>
<dbReference type="Gene3D" id="3.40.50.1000">
    <property type="entry name" value="HAD superfamily/HAD-like"/>
    <property type="match status" value="1"/>
</dbReference>
<gene>
    <name evidence="15" type="ORF">SAMN05421733_101315</name>
</gene>
<dbReference type="InterPro" id="IPR036412">
    <property type="entry name" value="HAD-like_sf"/>
</dbReference>
<evidence type="ECO:0000256" key="11">
    <source>
        <dbReference type="ARBA" id="ARBA00031693"/>
    </source>
</evidence>
<evidence type="ECO:0000256" key="1">
    <source>
        <dbReference type="ARBA" id="ARBA00001946"/>
    </source>
</evidence>
<keyword evidence="9" id="KW-0460">Magnesium</keyword>
<dbReference type="PANTHER" id="PTHR43344">
    <property type="entry name" value="PHOSPHOSERINE PHOSPHATASE"/>
    <property type="match status" value="1"/>
</dbReference>
<dbReference type="InterPro" id="IPR004469">
    <property type="entry name" value="PSP"/>
</dbReference>
<evidence type="ECO:0000256" key="14">
    <source>
        <dbReference type="PIRSR" id="PIRSR604469-1"/>
    </source>
</evidence>
<evidence type="ECO:0000256" key="4">
    <source>
        <dbReference type="ARBA" id="ARBA00012640"/>
    </source>
</evidence>
<keyword evidence="8" id="KW-0378">Hydrolase</keyword>
<dbReference type="EC" id="3.1.3.3" evidence="4"/>
<evidence type="ECO:0000256" key="9">
    <source>
        <dbReference type="ARBA" id="ARBA00022842"/>
    </source>
</evidence>
<evidence type="ECO:0000256" key="7">
    <source>
        <dbReference type="ARBA" id="ARBA00022723"/>
    </source>
</evidence>
<dbReference type="AlphaFoldDB" id="A0A1G6GKE4"/>
<dbReference type="CDD" id="cd07500">
    <property type="entry name" value="HAD_PSP"/>
    <property type="match status" value="1"/>
</dbReference>
<evidence type="ECO:0000313" key="15">
    <source>
        <dbReference type="EMBL" id="SDB82379.1"/>
    </source>
</evidence>
<feature type="active site" description="Nucleophile" evidence="14">
    <location>
        <position position="103"/>
    </location>
</feature>
<comment type="similarity">
    <text evidence="3">Belongs to the HAD-like hydrolase superfamily. SerB family.</text>
</comment>
<dbReference type="InterPro" id="IPR050582">
    <property type="entry name" value="HAD-like_SerB"/>
</dbReference>
<protein>
    <recommendedName>
        <fullName evidence="5">Phosphoserine phosphatase</fullName>
        <ecNumber evidence="4">3.1.3.3</ecNumber>
    </recommendedName>
    <alternativeName>
        <fullName evidence="11">O-phosphoserine phosphohydrolase</fullName>
    </alternativeName>
</protein>
<dbReference type="NCBIfam" id="TIGR01488">
    <property type="entry name" value="HAD-SF-IB"/>
    <property type="match status" value="1"/>
</dbReference>
<keyword evidence="7" id="KW-0479">Metal-binding</keyword>
<evidence type="ECO:0000256" key="3">
    <source>
        <dbReference type="ARBA" id="ARBA00009184"/>
    </source>
</evidence>
<dbReference type="SFLD" id="SFLDF00029">
    <property type="entry name" value="phosphoserine_phosphatase"/>
    <property type="match status" value="1"/>
</dbReference>
<comment type="catalytic activity">
    <reaction evidence="12">
        <text>O-phospho-L-serine + H2O = L-serine + phosphate</text>
        <dbReference type="Rhea" id="RHEA:21208"/>
        <dbReference type="ChEBI" id="CHEBI:15377"/>
        <dbReference type="ChEBI" id="CHEBI:33384"/>
        <dbReference type="ChEBI" id="CHEBI:43474"/>
        <dbReference type="ChEBI" id="CHEBI:57524"/>
        <dbReference type="EC" id="3.1.3.3"/>
    </reaction>
</comment>
<dbReference type="SUPFAM" id="SSF56784">
    <property type="entry name" value="HAD-like"/>
    <property type="match status" value="1"/>
</dbReference>
<comment type="pathway">
    <text evidence="2">Amino-acid biosynthesis; L-serine biosynthesis; L-serine from 3-phospho-D-glycerate: step 3/3.</text>
</comment>
<dbReference type="EMBL" id="FMYL01000001">
    <property type="protein sequence ID" value="SDB82379.1"/>
    <property type="molecule type" value="Genomic_DNA"/>
</dbReference>
<dbReference type="GO" id="GO:0005737">
    <property type="term" value="C:cytoplasm"/>
    <property type="evidence" value="ECO:0007669"/>
    <property type="project" value="TreeGrafter"/>
</dbReference>
<evidence type="ECO:0000256" key="10">
    <source>
        <dbReference type="ARBA" id="ARBA00023299"/>
    </source>
</evidence>
<reference evidence="16" key="1">
    <citation type="submission" date="2016-09" db="EMBL/GenBank/DDBJ databases">
        <authorList>
            <person name="Varghese N."/>
            <person name="Submissions S."/>
        </authorList>
    </citation>
    <scope>NUCLEOTIDE SEQUENCE [LARGE SCALE GENOMIC DNA]</scope>
    <source>
        <strain evidence="16">ANC 4422</strain>
    </source>
</reference>
<dbReference type="GO" id="GO:0006564">
    <property type="term" value="P:L-serine biosynthetic process"/>
    <property type="evidence" value="ECO:0007669"/>
    <property type="project" value="UniProtKB-KW"/>
</dbReference>